<feature type="signal peptide" evidence="2">
    <location>
        <begin position="1"/>
        <end position="23"/>
    </location>
</feature>
<dbReference type="Proteomes" id="UP000523821">
    <property type="component" value="Unassembled WGS sequence"/>
</dbReference>
<keyword evidence="2" id="KW-0732">Signal</keyword>
<dbReference type="AlphaFoldDB" id="A0A7W9FLA1"/>
<dbReference type="RefSeq" id="WP_183854502.1">
    <property type="nucleotide sequence ID" value="NZ_JACHOO010000003.1"/>
</dbReference>
<protein>
    <submittedName>
        <fullName evidence="3">Tetratricopeptide (TPR) repeat protein</fullName>
    </submittedName>
</protein>
<dbReference type="SMART" id="SM00028">
    <property type="entry name" value="TPR"/>
    <property type="match status" value="3"/>
</dbReference>
<gene>
    <name evidence="3" type="ORF">GGQ63_001633</name>
</gene>
<dbReference type="SUPFAM" id="SSF48452">
    <property type="entry name" value="TPR-like"/>
    <property type="match status" value="1"/>
</dbReference>
<keyword evidence="4" id="KW-1185">Reference proteome</keyword>
<name>A0A7W9FLA1_9HYPH</name>
<reference evidence="3 4" key="1">
    <citation type="submission" date="2020-08" db="EMBL/GenBank/DDBJ databases">
        <title>Genomic Encyclopedia of Type Strains, Phase IV (KMG-IV): sequencing the most valuable type-strain genomes for metagenomic binning, comparative biology and taxonomic classification.</title>
        <authorList>
            <person name="Goeker M."/>
        </authorList>
    </citation>
    <scope>NUCLEOTIDE SEQUENCE [LARGE SCALE GENOMIC DNA]</scope>
    <source>
        <strain evidence="3 4">DSM 16268</strain>
    </source>
</reference>
<feature type="repeat" description="TPR" evidence="1">
    <location>
        <begin position="115"/>
        <end position="148"/>
    </location>
</feature>
<sequence>MRALSIFALALLPVFAGPVAAVAADSPDSAAPVAAAGEAVQPLAEQSVDALFATLAAGGDAAEGAEREIQRRWAASGSDTVDLLMQWAQEAVARQDIGTALSYLDSVVLLRPDYIEGWNTRAALHVMRDEYGKAISDLERVIRLEPRHFVALTGLGMMLQQLGRDKDGLAMLERALSLDPRLGESLGKTVEQLRRQVDGVPI</sequence>
<keyword evidence="1" id="KW-0802">TPR repeat</keyword>
<feature type="chain" id="PRO_5031101236" evidence="2">
    <location>
        <begin position="24"/>
        <end position="202"/>
    </location>
</feature>
<dbReference type="EMBL" id="JACHOO010000003">
    <property type="protein sequence ID" value="MBB5752579.1"/>
    <property type="molecule type" value="Genomic_DNA"/>
</dbReference>
<feature type="repeat" description="TPR" evidence="1">
    <location>
        <begin position="149"/>
        <end position="182"/>
    </location>
</feature>
<evidence type="ECO:0000313" key="4">
    <source>
        <dbReference type="Proteomes" id="UP000523821"/>
    </source>
</evidence>
<evidence type="ECO:0000256" key="1">
    <source>
        <dbReference type="PROSITE-ProRule" id="PRU00339"/>
    </source>
</evidence>
<evidence type="ECO:0000256" key="2">
    <source>
        <dbReference type="SAM" id="SignalP"/>
    </source>
</evidence>
<dbReference type="PROSITE" id="PS50005">
    <property type="entry name" value="TPR"/>
    <property type="match status" value="2"/>
</dbReference>
<evidence type="ECO:0000313" key="3">
    <source>
        <dbReference type="EMBL" id="MBB5752579.1"/>
    </source>
</evidence>
<comment type="caution">
    <text evidence="3">The sequence shown here is derived from an EMBL/GenBank/DDBJ whole genome shotgun (WGS) entry which is preliminary data.</text>
</comment>
<accession>A0A7W9FLA1</accession>
<dbReference type="InterPro" id="IPR011990">
    <property type="entry name" value="TPR-like_helical_dom_sf"/>
</dbReference>
<dbReference type="Gene3D" id="1.25.40.10">
    <property type="entry name" value="Tetratricopeptide repeat domain"/>
    <property type="match status" value="1"/>
</dbReference>
<dbReference type="InterPro" id="IPR019734">
    <property type="entry name" value="TPR_rpt"/>
</dbReference>
<organism evidence="3 4">
    <name type="scientific">Prosthecomicrobium pneumaticum</name>
    <dbReference type="NCBI Taxonomy" id="81895"/>
    <lineage>
        <taxon>Bacteria</taxon>
        <taxon>Pseudomonadati</taxon>
        <taxon>Pseudomonadota</taxon>
        <taxon>Alphaproteobacteria</taxon>
        <taxon>Hyphomicrobiales</taxon>
        <taxon>Kaistiaceae</taxon>
        <taxon>Prosthecomicrobium</taxon>
    </lineage>
</organism>
<proteinExistence type="predicted"/>